<proteinExistence type="predicted"/>
<evidence type="ECO:0000256" key="4">
    <source>
        <dbReference type="ARBA" id="ARBA00023163"/>
    </source>
</evidence>
<sequence>MTRSPALAASKRACHARPRPRSHVCKYGTVSDSDVHFLHLPSASELTMVPDMTATPTYGAAPGGYGINSYHNMPVVGVQDMFASELVLEGFIYDYLAHTFPMHGFFPDMDFTSWNLNFDTFAIPQLESNDPSPHQSKGNLSSETGSRAHAESARHHAAFKRSPWLWDIEPIENVRRDTESLHSHEHVLPHSSTFNQLPERWLKRLKMSAVTRDRLYSMVLAENKDPSRALSFPSLDLFNYLLQAHLVHDRHQCDSWIHSPSLNPEETLPELLASVTANGASFIAVPSVWQFGLAMQEVVRQRLATIFEASNFNTRRLDCLQAYMLQLDIGLWSGFKRKTELAESFLQPLVSVSLTSLSALVLLDGEENRETRAFLQLNRGIPGLQHNTADRGDNARTDAGVGPLSNPGMVLTIAQGLFRENFPVRGKPLPPLVESLIGSLQDLGSGLVLRPPRDESEDGQRVYVQGLYLGFGWTAFYI</sequence>
<feature type="region of interest" description="Disordered" evidence="6">
    <location>
        <begin position="125"/>
        <end position="152"/>
    </location>
</feature>
<comment type="caution">
    <text evidence="7">The sequence shown here is derived from an EMBL/GenBank/DDBJ whole genome shotgun (WGS) entry which is preliminary data.</text>
</comment>
<evidence type="ECO:0000256" key="5">
    <source>
        <dbReference type="ARBA" id="ARBA00023242"/>
    </source>
</evidence>
<dbReference type="EMBL" id="JAULSR010000002">
    <property type="protein sequence ID" value="KAK0628701.1"/>
    <property type="molecule type" value="Genomic_DNA"/>
</dbReference>
<keyword evidence="8" id="KW-1185">Reference proteome</keyword>
<organism evidence="7 8">
    <name type="scientific">Bombardia bombarda</name>
    <dbReference type="NCBI Taxonomy" id="252184"/>
    <lineage>
        <taxon>Eukaryota</taxon>
        <taxon>Fungi</taxon>
        <taxon>Dikarya</taxon>
        <taxon>Ascomycota</taxon>
        <taxon>Pezizomycotina</taxon>
        <taxon>Sordariomycetes</taxon>
        <taxon>Sordariomycetidae</taxon>
        <taxon>Sordariales</taxon>
        <taxon>Lasiosphaeriaceae</taxon>
        <taxon>Bombardia</taxon>
    </lineage>
</organism>
<dbReference type="GO" id="GO:0046872">
    <property type="term" value="F:metal ion binding"/>
    <property type="evidence" value="ECO:0007669"/>
    <property type="project" value="UniProtKB-KW"/>
</dbReference>
<keyword evidence="2" id="KW-0862">Zinc</keyword>
<evidence type="ECO:0000313" key="8">
    <source>
        <dbReference type="Proteomes" id="UP001174934"/>
    </source>
</evidence>
<dbReference type="PANTHER" id="PTHR47660:SF2">
    <property type="entry name" value="TRANSCRIPTION FACTOR WITH C2H2 AND ZN(2)-CYS(6) DNA BINDING DOMAIN (EUROFUNG)"/>
    <property type="match status" value="1"/>
</dbReference>
<accession>A0AA40C7R5</accession>
<evidence type="ECO:0000256" key="1">
    <source>
        <dbReference type="ARBA" id="ARBA00022723"/>
    </source>
</evidence>
<feature type="compositionally biased region" description="Polar residues" evidence="6">
    <location>
        <begin position="126"/>
        <end position="145"/>
    </location>
</feature>
<keyword evidence="4" id="KW-0804">Transcription</keyword>
<keyword evidence="3" id="KW-0805">Transcription regulation</keyword>
<dbReference type="PANTHER" id="PTHR47660">
    <property type="entry name" value="TRANSCRIPTION FACTOR WITH C2H2 AND ZN(2)-CYS(6) DNA BINDING DOMAIN (EUROFUNG)-RELATED-RELATED"/>
    <property type="match status" value="1"/>
</dbReference>
<evidence type="ECO:0000256" key="3">
    <source>
        <dbReference type="ARBA" id="ARBA00023015"/>
    </source>
</evidence>
<keyword evidence="1" id="KW-0479">Metal-binding</keyword>
<protein>
    <recommendedName>
        <fullName evidence="9">Transcription factor domain-containing protein</fullName>
    </recommendedName>
</protein>
<gene>
    <name evidence="7" type="ORF">B0T17DRAFT_164542</name>
</gene>
<dbReference type="Proteomes" id="UP001174934">
    <property type="component" value="Unassembled WGS sequence"/>
</dbReference>
<evidence type="ECO:0008006" key="9">
    <source>
        <dbReference type="Google" id="ProtNLM"/>
    </source>
</evidence>
<keyword evidence="5" id="KW-0539">Nucleus</keyword>
<reference evidence="7" key="1">
    <citation type="submission" date="2023-06" db="EMBL/GenBank/DDBJ databases">
        <title>Genome-scale phylogeny and comparative genomics of the fungal order Sordariales.</title>
        <authorList>
            <consortium name="Lawrence Berkeley National Laboratory"/>
            <person name="Hensen N."/>
            <person name="Bonometti L."/>
            <person name="Westerberg I."/>
            <person name="Brannstrom I.O."/>
            <person name="Guillou S."/>
            <person name="Cros-Aarteil S."/>
            <person name="Calhoun S."/>
            <person name="Haridas S."/>
            <person name="Kuo A."/>
            <person name="Mondo S."/>
            <person name="Pangilinan J."/>
            <person name="Riley R."/>
            <person name="LaButti K."/>
            <person name="Andreopoulos B."/>
            <person name="Lipzen A."/>
            <person name="Chen C."/>
            <person name="Yanf M."/>
            <person name="Daum C."/>
            <person name="Ng V."/>
            <person name="Clum A."/>
            <person name="Steindorff A."/>
            <person name="Ohm R."/>
            <person name="Martin F."/>
            <person name="Silar P."/>
            <person name="Natvig D."/>
            <person name="Lalanne C."/>
            <person name="Gautier V."/>
            <person name="Ament-velasquez S.L."/>
            <person name="Kruys A."/>
            <person name="Hutchinson M.I."/>
            <person name="Powell A.J."/>
            <person name="Barry K."/>
            <person name="Miller A.N."/>
            <person name="Grigoriev I.V."/>
            <person name="Debuchy R."/>
            <person name="Gladieux P."/>
            <person name="Thoren M.H."/>
            <person name="Johannesson H."/>
        </authorList>
    </citation>
    <scope>NUCLEOTIDE SEQUENCE</scope>
    <source>
        <strain evidence="7">SMH3391-2</strain>
    </source>
</reference>
<dbReference type="AlphaFoldDB" id="A0AA40C7R5"/>
<evidence type="ECO:0000313" key="7">
    <source>
        <dbReference type="EMBL" id="KAK0628701.1"/>
    </source>
</evidence>
<name>A0AA40C7R5_9PEZI</name>
<evidence type="ECO:0000256" key="6">
    <source>
        <dbReference type="SAM" id="MobiDB-lite"/>
    </source>
</evidence>
<evidence type="ECO:0000256" key="2">
    <source>
        <dbReference type="ARBA" id="ARBA00022833"/>
    </source>
</evidence>